<dbReference type="PANTHER" id="PTHR30272">
    <property type="entry name" value="3-HYDROXYACYL-[ACYL-CARRIER-PROTEIN] DEHYDRATASE"/>
    <property type="match status" value="1"/>
</dbReference>
<dbReference type="PANTHER" id="PTHR30272:SF1">
    <property type="entry name" value="3-HYDROXYACYL-[ACYL-CARRIER-PROTEIN] DEHYDRATASE"/>
    <property type="match status" value="1"/>
</dbReference>
<dbReference type="RefSeq" id="WP_111395149.1">
    <property type="nucleotide sequence ID" value="NZ_QKTX01000031.1"/>
</dbReference>
<comment type="caution">
    <text evidence="2">The sequence shown here is derived from an EMBL/GenBank/DDBJ whole genome shotgun (WGS) entry which is preliminary data.</text>
</comment>
<dbReference type="Gene3D" id="3.10.129.10">
    <property type="entry name" value="Hotdog Thioesterase"/>
    <property type="match status" value="1"/>
</dbReference>
<dbReference type="InterPro" id="IPR029069">
    <property type="entry name" value="HotDog_dom_sf"/>
</dbReference>
<dbReference type="Pfam" id="PF07977">
    <property type="entry name" value="FabA"/>
    <property type="match status" value="1"/>
</dbReference>
<gene>
    <name evidence="2" type="ORF">CLV31_1314</name>
</gene>
<dbReference type="GO" id="GO:0016829">
    <property type="term" value="F:lyase activity"/>
    <property type="evidence" value="ECO:0007669"/>
    <property type="project" value="UniProtKB-KW"/>
</dbReference>
<dbReference type="AlphaFoldDB" id="A0A326RUF0"/>
<sequence>MKKEIESLIPHRYPFIFVDEILSANNDSVVGLKTFNKEDDKMLTGSFPDYEYIPGMIIIESMAQCGGAGIKKAKLADGFFGLAAMNDVQFFKGVTYGDQIRYEIKNIRVSNRIIKQSGIAYFEGEPIAQATWTCGRID</sequence>
<keyword evidence="1" id="KW-0456">Lyase</keyword>
<keyword evidence="3" id="KW-1185">Reference proteome</keyword>
<accession>A0A326RUF0</accession>
<dbReference type="InterPro" id="IPR013114">
    <property type="entry name" value="FabA_FabZ"/>
</dbReference>
<dbReference type="OrthoDB" id="826697at2"/>
<name>A0A326RUF0_9BACT</name>
<dbReference type="SUPFAM" id="SSF54637">
    <property type="entry name" value="Thioesterase/thiol ester dehydrase-isomerase"/>
    <property type="match status" value="1"/>
</dbReference>
<evidence type="ECO:0000313" key="2">
    <source>
        <dbReference type="EMBL" id="PZV75491.1"/>
    </source>
</evidence>
<dbReference type="Proteomes" id="UP000248917">
    <property type="component" value="Unassembled WGS sequence"/>
</dbReference>
<organism evidence="2 3">
    <name type="scientific">Algoriphagus aquaeductus</name>
    <dbReference type="NCBI Taxonomy" id="475299"/>
    <lineage>
        <taxon>Bacteria</taxon>
        <taxon>Pseudomonadati</taxon>
        <taxon>Bacteroidota</taxon>
        <taxon>Cytophagia</taxon>
        <taxon>Cytophagales</taxon>
        <taxon>Cyclobacteriaceae</taxon>
        <taxon>Algoriphagus</taxon>
    </lineage>
</organism>
<evidence type="ECO:0000313" key="3">
    <source>
        <dbReference type="Proteomes" id="UP000248917"/>
    </source>
</evidence>
<evidence type="ECO:0000256" key="1">
    <source>
        <dbReference type="ARBA" id="ARBA00023239"/>
    </source>
</evidence>
<dbReference type="EMBL" id="QKTX01000031">
    <property type="protein sequence ID" value="PZV75491.1"/>
    <property type="molecule type" value="Genomic_DNA"/>
</dbReference>
<proteinExistence type="predicted"/>
<dbReference type="CDD" id="cd01288">
    <property type="entry name" value="FabZ"/>
    <property type="match status" value="1"/>
</dbReference>
<protein>
    <submittedName>
        <fullName evidence="2">3-hydroxyacyl-[acyl-carrier-protein] dehydratase</fullName>
    </submittedName>
</protein>
<reference evidence="2 3" key="1">
    <citation type="submission" date="2018-06" db="EMBL/GenBank/DDBJ databases">
        <title>Genomic Encyclopedia of Archaeal and Bacterial Type Strains, Phase II (KMG-II): from individual species to whole genera.</title>
        <authorList>
            <person name="Goeker M."/>
        </authorList>
    </citation>
    <scope>NUCLEOTIDE SEQUENCE [LARGE SCALE GENOMIC DNA]</scope>
    <source>
        <strain evidence="2 3">T4</strain>
    </source>
</reference>